<keyword evidence="3" id="KW-1185">Reference proteome</keyword>
<organism evidence="2 3">
    <name type="scientific">Halosaccharopolyspora lacisalsi</name>
    <dbReference type="NCBI Taxonomy" id="1000566"/>
    <lineage>
        <taxon>Bacteria</taxon>
        <taxon>Bacillati</taxon>
        <taxon>Actinomycetota</taxon>
        <taxon>Actinomycetes</taxon>
        <taxon>Pseudonocardiales</taxon>
        <taxon>Pseudonocardiaceae</taxon>
        <taxon>Halosaccharopolyspora</taxon>
    </lineage>
</organism>
<gene>
    <name evidence="2" type="ORF">FHX42_004587</name>
</gene>
<dbReference type="Proteomes" id="UP000569329">
    <property type="component" value="Unassembled WGS sequence"/>
</dbReference>
<sequence>MDGSLDVRRFLGSQEEGSARPSGEVPVPRNGDAGGMSPEKVHCARVAVARGARDAEDCKLLLEMLGLAPDESGEPPVTH</sequence>
<evidence type="ECO:0000313" key="2">
    <source>
        <dbReference type="EMBL" id="MBA8827203.1"/>
    </source>
</evidence>
<comment type="caution">
    <text evidence="2">The sequence shown here is derived from an EMBL/GenBank/DDBJ whole genome shotgun (WGS) entry which is preliminary data.</text>
</comment>
<feature type="region of interest" description="Disordered" evidence="1">
    <location>
        <begin position="1"/>
        <end position="38"/>
    </location>
</feature>
<evidence type="ECO:0000256" key="1">
    <source>
        <dbReference type="SAM" id="MobiDB-lite"/>
    </source>
</evidence>
<dbReference type="EMBL" id="JACGWZ010000007">
    <property type="protein sequence ID" value="MBA8827203.1"/>
    <property type="molecule type" value="Genomic_DNA"/>
</dbReference>
<evidence type="ECO:0000313" key="3">
    <source>
        <dbReference type="Proteomes" id="UP000569329"/>
    </source>
</evidence>
<reference evidence="2 3" key="1">
    <citation type="submission" date="2020-07" db="EMBL/GenBank/DDBJ databases">
        <title>Sequencing the genomes of 1000 actinobacteria strains.</title>
        <authorList>
            <person name="Klenk H.-P."/>
        </authorList>
    </citation>
    <scope>NUCLEOTIDE SEQUENCE [LARGE SCALE GENOMIC DNA]</scope>
    <source>
        <strain evidence="2 3">DSM 45975</strain>
    </source>
</reference>
<protein>
    <submittedName>
        <fullName evidence="2">Uncharacterized protein</fullName>
    </submittedName>
</protein>
<dbReference type="AlphaFoldDB" id="A0A839E1Q7"/>
<name>A0A839E1Q7_9PSEU</name>
<proteinExistence type="predicted"/>
<dbReference type="RefSeq" id="WP_182546377.1">
    <property type="nucleotide sequence ID" value="NZ_JACGWZ010000007.1"/>
</dbReference>
<accession>A0A839E1Q7</accession>